<protein>
    <submittedName>
        <fullName evidence="1">Uncharacterized protein</fullName>
    </submittedName>
</protein>
<reference evidence="1 2" key="1">
    <citation type="submission" date="2023-10" db="EMBL/GenBank/DDBJ databases">
        <title>Characterization of rhizosphere-enriched actinobacteria from wheat plants lab-grown on chernevaya soil.</title>
        <authorList>
            <person name="Tikhonova E.N."/>
            <person name="Konopkin A."/>
            <person name="Kravchenko I.K."/>
        </authorList>
    </citation>
    <scope>NUCLEOTIDE SEQUENCE [LARGE SCALE GENOMIC DNA]</scope>
    <source>
        <strain evidence="1 2">RR29</strain>
    </source>
</reference>
<evidence type="ECO:0000313" key="1">
    <source>
        <dbReference type="EMBL" id="MDV7220140.1"/>
    </source>
</evidence>
<comment type="caution">
    <text evidence="1">The sequence shown here is derived from an EMBL/GenBank/DDBJ whole genome shotgun (WGS) entry which is preliminary data.</text>
</comment>
<name>A0ABU4FJA1_9ACTN</name>
<organism evidence="1 2">
    <name type="scientific">Streptomyces prunicolor</name>
    <dbReference type="NCBI Taxonomy" id="67348"/>
    <lineage>
        <taxon>Bacteria</taxon>
        <taxon>Bacillati</taxon>
        <taxon>Actinomycetota</taxon>
        <taxon>Actinomycetes</taxon>
        <taxon>Kitasatosporales</taxon>
        <taxon>Streptomycetaceae</taxon>
        <taxon>Streptomyces</taxon>
    </lineage>
</organism>
<keyword evidence="2" id="KW-1185">Reference proteome</keyword>
<gene>
    <name evidence="1" type="ORF">R5A26_29785</name>
</gene>
<accession>A0ABU4FJA1</accession>
<proteinExistence type="predicted"/>
<sequence length="239" mass="25730">MSLDAIDAVDWSTIPNPTWTQFDEPERVAHALRLLTVSTTANETGDAASLLAGGGFVCSHAAMVFPAAYAATPILLDLVEHGQRPRIKEAALGLLADALGYSPTAGHNRVDTRYDTDVPLCCAIARLIRGRRSALLIHGKYGKRLLAEAELHWRMTIEETEHQPDGTLTALATLEGTPFETPGEAEFHSPLSERPAASVWIDALTADVSGAACIQLGHIQYEALPGSVLYPAECGRREH</sequence>
<dbReference type="Proteomes" id="UP001187346">
    <property type="component" value="Unassembled WGS sequence"/>
</dbReference>
<dbReference type="RefSeq" id="WP_317773815.1">
    <property type="nucleotide sequence ID" value="NZ_JAWMAJ010000118.1"/>
</dbReference>
<evidence type="ECO:0000313" key="2">
    <source>
        <dbReference type="Proteomes" id="UP001187346"/>
    </source>
</evidence>
<dbReference type="EMBL" id="JAWMAJ010000118">
    <property type="protein sequence ID" value="MDV7220140.1"/>
    <property type="molecule type" value="Genomic_DNA"/>
</dbReference>